<comment type="caution">
    <text evidence="1">The sequence shown here is derived from an EMBL/GenBank/DDBJ whole genome shotgun (WGS) entry which is preliminary data.</text>
</comment>
<gene>
    <name evidence="1" type="ORF">A3A97_03610</name>
</gene>
<dbReference type="Proteomes" id="UP000176951">
    <property type="component" value="Unassembled WGS sequence"/>
</dbReference>
<evidence type="ECO:0000313" key="2">
    <source>
        <dbReference type="Proteomes" id="UP000176951"/>
    </source>
</evidence>
<accession>A0A1G2PT95</accession>
<organism evidence="1 2">
    <name type="scientific">Candidatus Terrybacteria bacterium RIFCSPLOWO2_01_FULL_40_23</name>
    <dbReference type="NCBI Taxonomy" id="1802366"/>
    <lineage>
        <taxon>Bacteria</taxon>
        <taxon>Candidatus Terryibacteriota</taxon>
    </lineage>
</organism>
<reference evidence="1 2" key="1">
    <citation type="journal article" date="2016" name="Nat. Commun.">
        <title>Thousands of microbial genomes shed light on interconnected biogeochemical processes in an aquifer system.</title>
        <authorList>
            <person name="Anantharaman K."/>
            <person name="Brown C.T."/>
            <person name="Hug L.A."/>
            <person name="Sharon I."/>
            <person name="Castelle C.J."/>
            <person name="Probst A.J."/>
            <person name="Thomas B.C."/>
            <person name="Singh A."/>
            <person name="Wilkins M.J."/>
            <person name="Karaoz U."/>
            <person name="Brodie E.L."/>
            <person name="Williams K.H."/>
            <person name="Hubbard S.S."/>
            <person name="Banfield J.F."/>
        </authorList>
    </citation>
    <scope>NUCLEOTIDE SEQUENCE [LARGE SCALE GENOMIC DNA]</scope>
</reference>
<evidence type="ECO:0000313" key="1">
    <source>
        <dbReference type="EMBL" id="OHA51523.1"/>
    </source>
</evidence>
<protein>
    <submittedName>
        <fullName evidence="1">Uncharacterized protein</fullName>
    </submittedName>
</protein>
<dbReference type="EMBL" id="MHSW01000021">
    <property type="protein sequence ID" value="OHA51523.1"/>
    <property type="molecule type" value="Genomic_DNA"/>
</dbReference>
<proteinExistence type="predicted"/>
<dbReference type="AlphaFoldDB" id="A0A1G2PT95"/>
<sequence length="105" mass="12142">MPYSAAAKHFKEKHPDRFKQRENRKFASVWNPRFEQDFALKDVSISLVLLSIKCPACDEELCLIANDATKKFGYLCANSKCKITIWTREENADGSERLVPYVNKK</sequence>
<name>A0A1G2PT95_9BACT</name>